<name>D5FM45_9VIRU</name>
<dbReference type="KEGG" id="vg:40524646"/>
<dbReference type="EMBL" id="FJ815289">
    <property type="protein sequence ID" value="ACZ55872.2"/>
    <property type="molecule type" value="Genomic_DNA"/>
</dbReference>
<reference evidence="4 5" key="2">
    <citation type="journal article" date="2011" name="Arch. Virol.">
        <title>Partial genome characterization of acipenserid herpesvirus 2: taxonomical proposal for the demarcation of three subfamilies in Alloherpesviridae.</title>
        <authorList>
            <person name="Doszpoly A."/>
            <person name="Somogyi V."/>
            <person name="Lapatra S.E."/>
            <person name="Benko M."/>
        </authorList>
    </citation>
    <scope>NUCLEOTIDE SEQUENCE [LARGE SCALE GENOMIC DNA]</scope>
    <source>
        <strain evidence="5">SRWSHV (Snake River White Sturgeon Herpesvirus)</strain>
    </source>
</reference>
<organism evidence="4 5">
    <name type="scientific">white sturgeon herpesvirus 2</name>
    <dbReference type="NCBI Taxonomy" id="320884"/>
    <lineage>
        <taxon>Viruses</taxon>
        <taxon>Duplodnaviria</taxon>
        <taxon>Heunggongvirae</taxon>
        <taxon>Peploviricota</taxon>
        <taxon>Herviviricetes</taxon>
        <taxon>Herpesvirales</taxon>
        <taxon>Alloherpesviridae</taxon>
        <taxon>Ictavirus</taxon>
        <taxon>Ictavirus acipenseridallo2</taxon>
    </lineage>
</organism>
<feature type="non-terminal residue" evidence="4">
    <location>
        <position position="464"/>
    </location>
</feature>
<dbReference type="RefSeq" id="YP_009664603.1">
    <property type="nucleotide sequence ID" value="NC_043042.1"/>
</dbReference>
<dbReference type="Pfam" id="PF05127">
    <property type="entry name" value="NAT10_TcmA_helicase"/>
    <property type="match status" value="1"/>
</dbReference>
<proteinExistence type="predicted"/>
<evidence type="ECO:0000259" key="3">
    <source>
        <dbReference type="Pfam" id="PF05127"/>
    </source>
</evidence>
<dbReference type="InterPro" id="IPR007807">
    <property type="entry name" value="TcmA/NAT10_helicase"/>
</dbReference>
<feature type="domain" description="TcmA/NAT10 helicase" evidence="3">
    <location>
        <begin position="206"/>
        <end position="327"/>
    </location>
</feature>
<dbReference type="GO" id="GO:0005524">
    <property type="term" value="F:ATP binding"/>
    <property type="evidence" value="ECO:0007669"/>
    <property type="project" value="UniProtKB-KW"/>
</dbReference>
<dbReference type="SUPFAM" id="SSF52540">
    <property type="entry name" value="P-loop containing nucleoside triphosphate hydrolases"/>
    <property type="match status" value="1"/>
</dbReference>
<keyword evidence="5" id="KW-1185">Reference proteome</keyword>
<keyword evidence="1" id="KW-0547">Nucleotide-binding</keyword>
<reference evidence="4 5" key="3">
    <citation type="journal article" date="2011" name="Intervirology">
        <title>Comparative analysis of a conserved gene block from the genome of the members of the genus ictalurivirus.</title>
        <authorList>
            <person name="Doszpoly A."/>
            <person name="Benko M."/>
            <person name="Bovo G."/>
            <person name="Lapatra S.E."/>
            <person name="Harrach B."/>
        </authorList>
    </citation>
    <scope>NUCLEOTIDE SEQUENCE [LARGE SCALE GENOMIC DNA]</scope>
    <source>
        <strain evidence="5">SRWSHV (Snake River White Sturgeon Herpesvirus)</strain>
    </source>
</reference>
<evidence type="ECO:0000313" key="4">
    <source>
        <dbReference type="EMBL" id="ACZ55872.2"/>
    </source>
</evidence>
<evidence type="ECO:0000256" key="1">
    <source>
        <dbReference type="ARBA" id="ARBA00022741"/>
    </source>
</evidence>
<reference evidence="4 5" key="1">
    <citation type="journal article" date="2008" name="Arch. Virol.">
        <title>Molecular confirmation of a new herpesvirus from catfish (Ameiurus melas) by testing the performance of a novel PCR method, designed to target the DNA polymerase gene of alloherpesviruses.</title>
        <authorList>
            <person name="Doszpoly A."/>
            <person name="Kovacs E.R."/>
            <person name="Bovo G."/>
            <person name="LaPatra S.E."/>
            <person name="Harrach B."/>
            <person name="Benko M."/>
        </authorList>
    </citation>
    <scope>NUCLEOTIDE SEQUENCE [LARGE SCALE GENOMIC DNA]</scope>
    <source>
        <strain evidence="5">SRWSHV (Snake River White Sturgeon Herpesvirus)</strain>
    </source>
</reference>
<evidence type="ECO:0000313" key="5">
    <source>
        <dbReference type="Proteomes" id="UP000243430"/>
    </source>
</evidence>
<keyword evidence="2" id="KW-0067">ATP-binding</keyword>
<dbReference type="GeneID" id="40524646"/>
<dbReference type="Proteomes" id="UP000243430">
    <property type="component" value="Segment"/>
</dbReference>
<protein>
    <submittedName>
        <fullName evidence="4">ORF62</fullName>
    </submittedName>
</protein>
<dbReference type="InterPro" id="IPR027417">
    <property type="entry name" value="P-loop_NTPase"/>
</dbReference>
<dbReference type="Gene3D" id="3.40.50.300">
    <property type="entry name" value="P-loop containing nucleotide triphosphate hydrolases"/>
    <property type="match status" value="1"/>
</dbReference>
<accession>D5FM45</accession>
<evidence type="ECO:0000256" key="2">
    <source>
        <dbReference type="ARBA" id="ARBA00022840"/>
    </source>
</evidence>
<sequence>MFCASKFFTIEMEGSDASCDNIVIPPKPSLLSIQGHEYTPYELADGFYKHVNLFTNNKKLTLEKQRGDKLIQQYKNPKFKAEKIWTLGLETVLRIEQDLERLCCDSTEQKFVRFTDMIKAVYNLMDSRGGMRLEMFQVELMRGFFLGIAANQFGSDLFKYKHRLLDYLGLATPEISSFNPMCPSKITSELIDDIFNEYGKNYTLALAPRQCGKTEIMTILLAAMISFLDIEIVVQAQHKVMCESIYARVARVIHEIQYSPWYPEENRIKTIHGTTETREFIYDENYKGVTKVHFLSSSPNAARGQIPDFVLVDEAAFVNPASLLSLLPLLAVKNRKQIHISSHIPKSWVNKVGNIMACDGKRAFHVINQRFKCDGHTQLPGMMCPCAAIFCPTHISLNNSIQELINNITPGGCEVELTGGGDSASSILKSDTAYPFTEDLVRQFLANTLPNPDTVKRYFIAVDP</sequence>